<sequence length="92" mass="10468">MACSSNQMNSRLLGSMSCTHFKKMVLKFERRISISIYNKISVHILAQSNNVNLSEVLIALILLHFIMNGRKNITVSSARVQEMLSSNHFKDK</sequence>
<dbReference type="Proteomes" id="UP001178461">
    <property type="component" value="Chromosome 6"/>
</dbReference>
<evidence type="ECO:0000313" key="1">
    <source>
        <dbReference type="EMBL" id="CAI5777159.1"/>
    </source>
</evidence>
<keyword evidence="2" id="KW-1185">Reference proteome</keyword>
<dbReference type="AlphaFoldDB" id="A0AA35P6U8"/>
<gene>
    <name evidence="1" type="ORF">PODLI_1B040445</name>
</gene>
<reference evidence="1" key="1">
    <citation type="submission" date="2022-12" db="EMBL/GenBank/DDBJ databases">
        <authorList>
            <person name="Alioto T."/>
            <person name="Alioto T."/>
            <person name="Gomez Garrido J."/>
        </authorList>
    </citation>
    <scope>NUCLEOTIDE SEQUENCE</scope>
</reference>
<dbReference type="EMBL" id="OX395131">
    <property type="protein sequence ID" value="CAI5777159.1"/>
    <property type="molecule type" value="Genomic_DNA"/>
</dbReference>
<proteinExistence type="predicted"/>
<evidence type="ECO:0000313" key="2">
    <source>
        <dbReference type="Proteomes" id="UP001178461"/>
    </source>
</evidence>
<protein>
    <submittedName>
        <fullName evidence="1">Uncharacterized protein</fullName>
    </submittedName>
</protein>
<organism evidence="1 2">
    <name type="scientific">Podarcis lilfordi</name>
    <name type="common">Lilford's wall lizard</name>
    <dbReference type="NCBI Taxonomy" id="74358"/>
    <lineage>
        <taxon>Eukaryota</taxon>
        <taxon>Metazoa</taxon>
        <taxon>Chordata</taxon>
        <taxon>Craniata</taxon>
        <taxon>Vertebrata</taxon>
        <taxon>Euteleostomi</taxon>
        <taxon>Lepidosauria</taxon>
        <taxon>Squamata</taxon>
        <taxon>Bifurcata</taxon>
        <taxon>Unidentata</taxon>
        <taxon>Episquamata</taxon>
        <taxon>Laterata</taxon>
        <taxon>Lacertibaenia</taxon>
        <taxon>Lacertidae</taxon>
        <taxon>Podarcis</taxon>
    </lineage>
</organism>
<name>A0AA35P6U8_9SAUR</name>
<accession>A0AA35P6U8</accession>